<dbReference type="GO" id="GO:0020037">
    <property type="term" value="F:heme binding"/>
    <property type="evidence" value="ECO:0007669"/>
    <property type="project" value="InterPro"/>
</dbReference>
<keyword evidence="3" id="KW-0408">Iron</keyword>
<dbReference type="InterPro" id="IPR002397">
    <property type="entry name" value="Cyt_P450_B"/>
</dbReference>
<dbReference type="GO" id="GO:0005506">
    <property type="term" value="F:iron ion binding"/>
    <property type="evidence" value="ECO:0007669"/>
    <property type="project" value="InterPro"/>
</dbReference>
<protein>
    <recommendedName>
        <fullName evidence="6">Cytochrome</fullName>
    </recommendedName>
</protein>
<dbReference type="PANTHER" id="PTHR46696">
    <property type="entry name" value="P450, PUTATIVE (EUROFUNG)-RELATED"/>
    <property type="match status" value="1"/>
</dbReference>
<keyword evidence="3" id="KW-0479">Metal-binding</keyword>
<proteinExistence type="inferred from homology"/>
<gene>
    <name evidence="4" type="ORF">CQ13_38460</name>
</gene>
<dbReference type="Gene3D" id="1.10.630.10">
    <property type="entry name" value="Cytochrome P450"/>
    <property type="match status" value="1"/>
</dbReference>
<dbReference type="Pfam" id="PF00067">
    <property type="entry name" value="p450"/>
    <property type="match status" value="1"/>
</dbReference>
<dbReference type="Proteomes" id="UP000052023">
    <property type="component" value="Unassembled WGS sequence"/>
</dbReference>
<evidence type="ECO:0000256" key="1">
    <source>
        <dbReference type="ARBA" id="ARBA00001971"/>
    </source>
</evidence>
<keyword evidence="3" id="KW-0560">Oxidoreductase</keyword>
<dbReference type="PROSITE" id="PS00086">
    <property type="entry name" value="CYTOCHROME_P450"/>
    <property type="match status" value="1"/>
</dbReference>
<sequence>MLSLADKDPFTTYDVLRERGPIIWDPGMKCWIVLRYDICKMIESDDETYAALTPLEDSLSLEIRGGRPAVSTLTGEEHTRMRRLYLKLLGPRVMPQYRDEHIIPVVNYVIDRFAEKRSAELFDELVEPLPPRIMASLFGLPWKDDALMADIAEWNQDMVAWIYNKSSEELTRKAKRASGELNRLFLPLVLERREKRGSDFISQIWTRAPEDWGEVSVNDVMAIVRDASLGAGDTTTNAIANMIYLFLSQPAVREAVTKDQGHALNALVEETLRLLGALQWRFRKVNRDVSIAGTSIKKDELVCLLHAAANRDPQHYACPHVVDLKRKTPTDHLSFNVGSRICPGMFLARLKMRECMKALIRRFPELHLDPSKEAPRFLGFSHRRYSPLHVAF</sequence>
<dbReference type="PRINTS" id="PR00359">
    <property type="entry name" value="BP450"/>
</dbReference>
<comment type="similarity">
    <text evidence="2 3">Belongs to the cytochrome P450 family.</text>
</comment>
<dbReference type="EMBL" id="LLYA01000020">
    <property type="protein sequence ID" value="KRR29613.1"/>
    <property type="molecule type" value="Genomic_DNA"/>
</dbReference>
<dbReference type="InterPro" id="IPR017972">
    <property type="entry name" value="Cyt_P450_CS"/>
</dbReference>
<name>A0A0R3NHG4_9BRAD</name>
<dbReference type="InterPro" id="IPR001128">
    <property type="entry name" value="Cyt_P450"/>
</dbReference>
<evidence type="ECO:0000256" key="3">
    <source>
        <dbReference type="RuleBase" id="RU000461"/>
    </source>
</evidence>
<organism evidence="4 5">
    <name type="scientific">Bradyrhizobium retamae</name>
    <dbReference type="NCBI Taxonomy" id="1300035"/>
    <lineage>
        <taxon>Bacteria</taxon>
        <taxon>Pseudomonadati</taxon>
        <taxon>Pseudomonadota</taxon>
        <taxon>Alphaproteobacteria</taxon>
        <taxon>Hyphomicrobiales</taxon>
        <taxon>Nitrobacteraceae</taxon>
        <taxon>Bradyrhizobium</taxon>
    </lineage>
</organism>
<dbReference type="AlphaFoldDB" id="A0A0R3NHG4"/>
<comment type="caution">
    <text evidence="4">The sequence shown here is derived from an EMBL/GenBank/DDBJ whole genome shotgun (WGS) entry which is preliminary data.</text>
</comment>
<accession>A0A0R3NHG4</accession>
<keyword evidence="3" id="KW-0503">Monooxygenase</keyword>
<dbReference type="GO" id="GO:0004497">
    <property type="term" value="F:monooxygenase activity"/>
    <property type="evidence" value="ECO:0007669"/>
    <property type="project" value="UniProtKB-KW"/>
</dbReference>
<comment type="cofactor">
    <cofactor evidence="1">
        <name>heme</name>
        <dbReference type="ChEBI" id="CHEBI:30413"/>
    </cofactor>
</comment>
<evidence type="ECO:0008006" key="6">
    <source>
        <dbReference type="Google" id="ProtNLM"/>
    </source>
</evidence>
<keyword evidence="5" id="KW-1185">Reference proteome</keyword>
<dbReference type="PRINTS" id="PR00385">
    <property type="entry name" value="P450"/>
</dbReference>
<dbReference type="PANTHER" id="PTHR46696:SF1">
    <property type="entry name" value="CYTOCHROME P450 YJIB-RELATED"/>
    <property type="match status" value="1"/>
</dbReference>
<evidence type="ECO:0000256" key="2">
    <source>
        <dbReference type="ARBA" id="ARBA00010617"/>
    </source>
</evidence>
<dbReference type="GO" id="GO:0016705">
    <property type="term" value="F:oxidoreductase activity, acting on paired donors, with incorporation or reduction of molecular oxygen"/>
    <property type="evidence" value="ECO:0007669"/>
    <property type="project" value="InterPro"/>
</dbReference>
<dbReference type="SUPFAM" id="SSF48264">
    <property type="entry name" value="Cytochrome P450"/>
    <property type="match status" value="1"/>
</dbReference>
<reference evidence="4 5" key="1">
    <citation type="submission" date="2014-03" db="EMBL/GenBank/DDBJ databases">
        <title>Bradyrhizobium valentinum sp. nov., isolated from effective nodules of Lupinus mariae-josephae, a lupine endemic of basic-lime soils in Eastern Spain.</title>
        <authorList>
            <person name="Duran D."/>
            <person name="Rey L."/>
            <person name="Navarro A."/>
            <person name="Busquets A."/>
            <person name="Imperial J."/>
            <person name="Ruiz-Argueso T."/>
        </authorList>
    </citation>
    <scope>NUCLEOTIDE SEQUENCE [LARGE SCALE GENOMIC DNA]</scope>
    <source>
        <strain evidence="4 5">Ro19</strain>
    </source>
</reference>
<keyword evidence="3" id="KW-0349">Heme</keyword>
<evidence type="ECO:0000313" key="4">
    <source>
        <dbReference type="EMBL" id="KRR29613.1"/>
    </source>
</evidence>
<evidence type="ECO:0000313" key="5">
    <source>
        <dbReference type="Proteomes" id="UP000052023"/>
    </source>
</evidence>
<dbReference type="InterPro" id="IPR036396">
    <property type="entry name" value="Cyt_P450_sf"/>
</dbReference>